<comment type="caution">
    <text evidence="5">The sequence shown here is derived from an EMBL/GenBank/DDBJ whole genome shotgun (WGS) entry which is preliminary data.</text>
</comment>
<keyword evidence="1" id="KW-0539">Nucleus</keyword>
<evidence type="ECO:0000313" key="6">
    <source>
        <dbReference type="Proteomes" id="UP000265631"/>
    </source>
</evidence>
<feature type="domain" description="Zn(2)-C6 fungal-type" evidence="4">
    <location>
        <begin position="47"/>
        <end position="78"/>
    </location>
</feature>
<dbReference type="Proteomes" id="UP000265631">
    <property type="component" value="Unassembled WGS sequence"/>
</dbReference>
<dbReference type="EMBL" id="PXXK01000291">
    <property type="protein sequence ID" value="RFN46593.1"/>
    <property type="molecule type" value="Genomic_DNA"/>
</dbReference>
<dbReference type="SMART" id="SM00066">
    <property type="entry name" value="GAL4"/>
    <property type="match status" value="1"/>
</dbReference>
<reference evidence="5 6" key="1">
    <citation type="journal article" date="2018" name="PLoS Pathog.">
        <title>Evolution of structural diversity of trichothecenes, a family of toxins produced by plant pathogenic and entomopathogenic fungi.</title>
        <authorList>
            <person name="Proctor R.H."/>
            <person name="McCormick S.P."/>
            <person name="Kim H.S."/>
            <person name="Cardoza R.E."/>
            <person name="Stanley A.M."/>
            <person name="Lindo L."/>
            <person name="Kelly A."/>
            <person name="Brown D.W."/>
            <person name="Lee T."/>
            <person name="Vaughan M.M."/>
            <person name="Alexander N.J."/>
            <person name="Busman M."/>
            <person name="Gutierrez S."/>
        </authorList>
    </citation>
    <scope>NUCLEOTIDE SEQUENCE [LARGE SCALE GENOMIC DNA]</scope>
    <source>
        <strain evidence="5 6">NRRL 13405</strain>
    </source>
</reference>
<evidence type="ECO:0000256" key="2">
    <source>
        <dbReference type="SAM" id="Coils"/>
    </source>
</evidence>
<dbReference type="PANTHER" id="PTHR14305:SF0">
    <property type="entry name" value="E3 UBIQUITIN-PROTEIN LIGASE CCNB1IP1"/>
    <property type="match status" value="1"/>
</dbReference>
<dbReference type="Pfam" id="PF00172">
    <property type="entry name" value="Zn_clus"/>
    <property type="match status" value="1"/>
</dbReference>
<dbReference type="Gene3D" id="4.10.240.10">
    <property type="entry name" value="Zn(2)-C6 fungal-type DNA-binding domain"/>
    <property type="match status" value="1"/>
</dbReference>
<dbReference type="PANTHER" id="PTHR14305">
    <property type="entry name" value="E3 UBIQUITIN-PROTEIN LIGASE CCNB1IP1"/>
    <property type="match status" value="1"/>
</dbReference>
<evidence type="ECO:0000313" key="5">
    <source>
        <dbReference type="EMBL" id="RFN46593.1"/>
    </source>
</evidence>
<keyword evidence="2" id="KW-0175">Coiled coil</keyword>
<dbReference type="GO" id="GO:0061630">
    <property type="term" value="F:ubiquitin protein ligase activity"/>
    <property type="evidence" value="ECO:0007669"/>
    <property type="project" value="InterPro"/>
</dbReference>
<organism evidence="5 6">
    <name type="scientific">Fusarium flagelliforme</name>
    <dbReference type="NCBI Taxonomy" id="2675880"/>
    <lineage>
        <taxon>Eukaryota</taxon>
        <taxon>Fungi</taxon>
        <taxon>Dikarya</taxon>
        <taxon>Ascomycota</taxon>
        <taxon>Pezizomycotina</taxon>
        <taxon>Sordariomycetes</taxon>
        <taxon>Hypocreomycetidae</taxon>
        <taxon>Hypocreales</taxon>
        <taxon>Nectriaceae</taxon>
        <taxon>Fusarium</taxon>
        <taxon>Fusarium incarnatum-equiseti species complex</taxon>
    </lineage>
</organism>
<dbReference type="GO" id="GO:0007131">
    <property type="term" value="P:reciprocal meiotic recombination"/>
    <property type="evidence" value="ECO:0007669"/>
    <property type="project" value="InterPro"/>
</dbReference>
<feature type="region of interest" description="Disordered" evidence="3">
    <location>
        <begin position="1"/>
        <end position="38"/>
    </location>
</feature>
<feature type="compositionally biased region" description="Polar residues" evidence="3">
    <location>
        <begin position="1"/>
        <end position="16"/>
    </location>
</feature>
<name>A0A395MH57_9HYPO</name>
<keyword evidence="6" id="KW-1185">Reference proteome</keyword>
<accession>A0A395MH57</accession>
<evidence type="ECO:0000259" key="4">
    <source>
        <dbReference type="PROSITE" id="PS50048"/>
    </source>
</evidence>
<evidence type="ECO:0000256" key="1">
    <source>
        <dbReference type="ARBA" id="ARBA00023242"/>
    </source>
</evidence>
<dbReference type="GO" id="GO:0008270">
    <property type="term" value="F:zinc ion binding"/>
    <property type="evidence" value="ECO:0007669"/>
    <property type="project" value="InterPro"/>
</dbReference>
<dbReference type="GO" id="GO:0000981">
    <property type="term" value="F:DNA-binding transcription factor activity, RNA polymerase II-specific"/>
    <property type="evidence" value="ECO:0007669"/>
    <property type="project" value="InterPro"/>
</dbReference>
<proteinExistence type="predicted"/>
<dbReference type="InterPro" id="IPR001138">
    <property type="entry name" value="Zn2Cys6_DnaBD"/>
</dbReference>
<feature type="region of interest" description="Disordered" evidence="3">
    <location>
        <begin position="147"/>
        <end position="168"/>
    </location>
</feature>
<dbReference type="CDD" id="cd00067">
    <property type="entry name" value="GAL4"/>
    <property type="match status" value="1"/>
</dbReference>
<feature type="coiled-coil region" evidence="2">
    <location>
        <begin position="389"/>
        <end position="444"/>
    </location>
</feature>
<gene>
    <name evidence="5" type="ORF">FIE12Z_9169</name>
</gene>
<evidence type="ECO:0000256" key="3">
    <source>
        <dbReference type="SAM" id="MobiDB-lite"/>
    </source>
</evidence>
<dbReference type="GO" id="GO:0000795">
    <property type="term" value="C:synaptonemal complex"/>
    <property type="evidence" value="ECO:0007669"/>
    <property type="project" value="InterPro"/>
</dbReference>
<dbReference type="PROSITE" id="PS00463">
    <property type="entry name" value="ZN2_CY6_FUNGAL_1"/>
    <property type="match status" value="1"/>
</dbReference>
<dbReference type="InterPro" id="IPR042448">
    <property type="entry name" value="CCNB1IP1"/>
</dbReference>
<dbReference type="AlphaFoldDB" id="A0A395MH57"/>
<dbReference type="SUPFAM" id="SSF57701">
    <property type="entry name" value="Zn2/Cys6 DNA-binding domain"/>
    <property type="match status" value="1"/>
</dbReference>
<feature type="compositionally biased region" description="Low complexity" evidence="3">
    <location>
        <begin position="147"/>
        <end position="161"/>
    </location>
</feature>
<dbReference type="PROSITE" id="PS50048">
    <property type="entry name" value="ZN2_CY6_FUNGAL_2"/>
    <property type="match status" value="1"/>
</dbReference>
<protein>
    <submittedName>
        <fullName evidence="5">E3 ubiquitin-protein ligase ccnb1ip1</fullName>
    </submittedName>
</protein>
<dbReference type="STRING" id="2594813.A0A395MH57"/>
<dbReference type="InterPro" id="IPR036864">
    <property type="entry name" value="Zn2-C6_fun-type_DNA-bd_sf"/>
</dbReference>
<sequence>MSPSSTKVASGGSFHTFQGIIPKKQPTASSNARPRVAGTRRITTPHACTECKRRKIRCDGKLPCGQCITSRAPKNCSYDKHRQRMIPSRKLTLAVPRALDSLAQSLEECRSVLRRLYPNHDVSALRSLDKQELINLLAQSQCASLSDPLPSPPLESSFPKSGTPMMGSDSLLELQTSLEADLDSLIGELEFEVPAEQREANEEANYLTQQSWWDFGSRQWSSVSVPHMMEGQPYGHDMVTPGQHSMYEESRAIYGSLEMRVVDVKPLLVSSMFGRHDYHAASTLVPAYLECAQQLGVTGQDAERRNTCPACESQLTKPDDAVITNLNPSEDYKTSVLSGLSPNVIMECAGRALSFWAYQTTQNIYYQQYLYRTLTEKYSNLGIRLEKTVSDANTEIEGLQHKMSSLAAEQESLRRKHEEVSQAYKEKSRKVLQLQELYDKVKRRAELGQIQKAASDAVDHTLQVTQLDQGYAGNMTAPSNVENNPALAFGQNHRIDISGMNTAAARSYPNVAREGTQWSRLGGSIHRDTTGAPIGGLRRAGIGGSTSQQGTILPTLAGASLSGFGGARQPSNSFAPSFVNHRGSLAGVGLTSGIKVSQANNTPTLDVPTGHM</sequence>